<protein>
    <recommendedName>
        <fullName evidence="4">Lipoprotein</fullName>
    </recommendedName>
</protein>
<organism evidence="2 3">
    <name type="scientific">Cupriavidus alkaliphilus</name>
    <dbReference type="NCBI Taxonomy" id="942866"/>
    <lineage>
        <taxon>Bacteria</taxon>
        <taxon>Pseudomonadati</taxon>
        <taxon>Pseudomonadota</taxon>
        <taxon>Betaproteobacteria</taxon>
        <taxon>Burkholderiales</taxon>
        <taxon>Burkholderiaceae</taxon>
        <taxon>Cupriavidus</taxon>
    </lineage>
</organism>
<dbReference type="RefSeq" id="WP_141693727.1">
    <property type="nucleotide sequence ID" value="NZ_FMAD01000004.1"/>
</dbReference>
<gene>
    <name evidence="2" type="ORF">FHX61_002035</name>
</gene>
<sequence length="337" mass="35764">MKGMGKWMASCALAAMLCACGGGGGGDDGGGGTLNVSASGSTTQGTSVGTGQAATLNVQSGDYIALRTSAPVRWQAVITSNLTTVANQTLNDTNWSGNLISPTGDTIQLTATLASDASKVFKLNLTVAPQRYAAPAHKVGEVATFAETSQRLGGGSGTQHIAYTTTAVYNGIASVTGLNVDTNTPYQSYTQDQDRNRLTRTYLSNNNVCTYAPKRNLYSFPLYVGKTWTDSWNYSCAAGYHETGNVQANVAGYEPITTAAGTFNALRINYVITYTNSNDTQLPNGNLGTATYSETITSWWSPELGRMVKWVSNYGYAAGFSNATFMKVYTQELQSLQ</sequence>
<evidence type="ECO:0008006" key="4">
    <source>
        <dbReference type="Google" id="ProtNLM"/>
    </source>
</evidence>
<proteinExistence type="predicted"/>
<dbReference type="Proteomes" id="UP000578036">
    <property type="component" value="Unassembled WGS sequence"/>
</dbReference>
<feature type="chain" id="PRO_5030802816" description="Lipoprotein" evidence="1">
    <location>
        <begin position="22"/>
        <end position="337"/>
    </location>
</feature>
<comment type="caution">
    <text evidence="2">The sequence shown here is derived from an EMBL/GenBank/DDBJ whole genome shotgun (WGS) entry which is preliminary data.</text>
</comment>
<keyword evidence="1" id="KW-0732">Signal</keyword>
<name>A0A7W4V961_9BURK</name>
<keyword evidence="3" id="KW-1185">Reference proteome</keyword>
<reference evidence="2 3" key="1">
    <citation type="submission" date="2020-08" db="EMBL/GenBank/DDBJ databases">
        <title>Genomic Encyclopedia of Type Strains, Phase IV (KMG-V): Genome sequencing to study the core and pangenomes of soil and plant-associated prokaryotes.</title>
        <authorList>
            <person name="Whitman W."/>
        </authorList>
    </citation>
    <scope>NUCLEOTIDE SEQUENCE [LARGE SCALE GENOMIC DNA]</scope>
    <source>
        <strain evidence="2 3">SLV-2362</strain>
    </source>
</reference>
<evidence type="ECO:0000313" key="2">
    <source>
        <dbReference type="EMBL" id="MBB3007387.1"/>
    </source>
</evidence>
<dbReference type="AlphaFoldDB" id="A0A7W4V961"/>
<evidence type="ECO:0000256" key="1">
    <source>
        <dbReference type="SAM" id="SignalP"/>
    </source>
</evidence>
<dbReference type="EMBL" id="JACHWF010000002">
    <property type="protein sequence ID" value="MBB3007387.1"/>
    <property type="molecule type" value="Genomic_DNA"/>
</dbReference>
<feature type="signal peptide" evidence="1">
    <location>
        <begin position="1"/>
        <end position="21"/>
    </location>
</feature>
<dbReference type="Gene3D" id="2.40.360.20">
    <property type="match status" value="1"/>
</dbReference>
<accession>A0A7W4V961</accession>
<evidence type="ECO:0000313" key="3">
    <source>
        <dbReference type="Proteomes" id="UP000578036"/>
    </source>
</evidence>
<dbReference type="PROSITE" id="PS51257">
    <property type="entry name" value="PROKAR_LIPOPROTEIN"/>
    <property type="match status" value="1"/>
</dbReference>